<protein>
    <submittedName>
        <fullName evidence="5">Protein OBERON 4-like</fullName>
    </submittedName>
</protein>
<dbReference type="AlphaFoldDB" id="A0A6P7GVN6"/>
<proteinExistence type="predicted"/>
<dbReference type="OrthoDB" id="10051617at2759"/>
<evidence type="ECO:0000313" key="4">
    <source>
        <dbReference type="Proteomes" id="UP001652700"/>
    </source>
</evidence>
<evidence type="ECO:0000313" key="3">
    <source>
        <dbReference type="EnsemblMetazoa" id="XP_050499941.1"/>
    </source>
</evidence>
<evidence type="ECO:0000256" key="2">
    <source>
        <dbReference type="SAM" id="MobiDB-lite"/>
    </source>
</evidence>
<dbReference type="InParanoid" id="A0A6P7GVN6"/>
<reference evidence="5" key="1">
    <citation type="submission" date="2025-04" db="UniProtKB">
        <authorList>
            <consortium name="RefSeq"/>
        </authorList>
    </citation>
    <scope>IDENTIFICATION</scope>
    <source>
        <tissue evidence="5">Whole insect</tissue>
    </source>
</reference>
<feature type="coiled-coil region" evidence="1">
    <location>
        <begin position="401"/>
        <end position="428"/>
    </location>
</feature>
<name>A0A6P7GVN6_DIAVI</name>
<gene>
    <name evidence="5" type="primary">LOC114343451</name>
</gene>
<sequence length="492" mass="56026">MSLTPGSVSKLSPYSNRISKSLLTPCRRVGLSRKRKTPSSITKFLSNDLNNSKCSLLEETISETTPINKKSNVTRKSKVVFDSHKETTSENSEITKTEHRAKKSLNNCFKQETYVPSEIYKESIEHINSSNKVVNISNEEPVNVDECSVSLINKDYETESLLHHPLDNNGVEKTNGTICKSLNLLHVKNDSSIELDSISCEFTDLKDQMVNIEYCKENISEKGIKSNTFKKNHNEVRDEINEQVNTDVGCDLKVQENLAKLKPHEKPILAEKNESNVIKNCKIYISKLSEEDIATLKGDPTSIPLSDEEEEEIITVKKKKKTILLDDDDEDDDFHGYSKRIYQKVNTQSPKKSKEKKTSNEKKTSKEKRKMRRISSIASVSTIEDDDDAFTSTPDREKNEKQDLIVRIKELENIIRDKKTKVDNLRRASVYKSKHNIEELKNITEKWRQGCISGLNGLLNQLQTHGPIDMPTLLRNLQIPNEVISKVFVGVT</sequence>
<feature type="region of interest" description="Disordered" evidence="2">
    <location>
        <begin position="341"/>
        <end position="378"/>
    </location>
</feature>
<organism evidence="5">
    <name type="scientific">Diabrotica virgifera virgifera</name>
    <name type="common">western corn rootworm</name>
    <dbReference type="NCBI Taxonomy" id="50390"/>
    <lineage>
        <taxon>Eukaryota</taxon>
        <taxon>Metazoa</taxon>
        <taxon>Ecdysozoa</taxon>
        <taxon>Arthropoda</taxon>
        <taxon>Hexapoda</taxon>
        <taxon>Insecta</taxon>
        <taxon>Pterygota</taxon>
        <taxon>Neoptera</taxon>
        <taxon>Endopterygota</taxon>
        <taxon>Coleoptera</taxon>
        <taxon>Polyphaga</taxon>
        <taxon>Cucujiformia</taxon>
        <taxon>Chrysomeloidea</taxon>
        <taxon>Chrysomelidae</taxon>
        <taxon>Galerucinae</taxon>
        <taxon>Diabroticina</taxon>
        <taxon>Diabroticites</taxon>
        <taxon>Diabrotica</taxon>
    </lineage>
</organism>
<dbReference type="EnsemblMetazoa" id="XM_050643984.1">
    <property type="protein sequence ID" value="XP_050499941.1"/>
    <property type="gene ID" value="LOC126880197"/>
</dbReference>
<keyword evidence="1" id="KW-0175">Coiled coil</keyword>
<dbReference type="Proteomes" id="UP001652700">
    <property type="component" value="Unplaced"/>
</dbReference>
<evidence type="ECO:0000313" key="5">
    <source>
        <dbReference type="RefSeq" id="XP_028150082.1"/>
    </source>
</evidence>
<reference evidence="3" key="2">
    <citation type="submission" date="2025-05" db="UniProtKB">
        <authorList>
            <consortium name="EnsemblMetazoa"/>
        </authorList>
    </citation>
    <scope>IDENTIFICATION</scope>
</reference>
<dbReference type="RefSeq" id="XP_028150082.1">
    <property type="nucleotide sequence ID" value="XM_028294281.1"/>
</dbReference>
<accession>A0A6P7GVN6</accession>
<evidence type="ECO:0000256" key="1">
    <source>
        <dbReference type="SAM" id="Coils"/>
    </source>
</evidence>
<keyword evidence="4" id="KW-1185">Reference proteome</keyword>